<reference evidence="1 2" key="1">
    <citation type="submission" date="2018-04" db="EMBL/GenBank/DDBJ databases">
        <title>The genome of golden apple snail Pomacea canaliculata provides insight into stress tolerance and invasive adaptation.</title>
        <authorList>
            <person name="Liu C."/>
            <person name="Liu B."/>
            <person name="Ren Y."/>
            <person name="Zhang Y."/>
            <person name="Wang H."/>
            <person name="Li S."/>
            <person name="Jiang F."/>
            <person name="Yin L."/>
            <person name="Zhang G."/>
            <person name="Qian W."/>
            <person name="Fan W."/>
        </authorList>
    </citation>
    <scope>NUCLEOTIDE SEQUENCE [LARGE SCALE GENOMIC DNA]</scope>
    <source>
        <strain evidence="1">SZHN2017</strain>
        <tissue evidence="1">Muscle</tissue>
    </source>
</reference>
<keyword evidence="2" id="KW-1185">Reference proteome</keyword>
<comment type="caution">
    <text evidence="1">The sequence shown here is derived from an EMBL/GenBank/DDBJ whole genome shotgun (WGS) entry which is preliminary data.</text>
</comment>
<organism evidence="1 2">
    <name type="scientific">Pomacea canaliculata</name>
    <name type="common">Golden apple snail</name>
    <dbReference type="NCBI Taxonomy" id="400727"/>
    <lineage>
        <taxon>Eukaryota</taxon>
        <taxon>Metazoa</taxon>
        <taxon>Spiralia</taxon>
        <taxon>Lophotrochozoa</taxon>
        <taxon>Mollusca</taxon>
        <taxon>Gastropoda</taxon>
        <taxon>Caenogastropoda</taxon>
        <taxon>Architaenioglossa</taxon>
        <taxon>Ampullarioidea</taxon>
        <taxon>Ampullariidae</taxon>
        <taxon>Pomacea</taxon>
    </lineage>
</organism>
<gene>
    <name evidence="1" type="ORF">C0Q70_01264</name>
</gene>
<proteinExistence type="predicted"/>
<accession>A0A2T7PZ25</accession>
<evidence type="ECO:0000313" key="2">
    <source>
        <dbReference type="Proteomes" id="UP000245119"/>
    </source>
</evidence>
<evidence type="ECO:0000313" key="1">
    <source>
        <dbReference type="EMBL" id="PVD38647.1"/>
    </source>
</evidence>
<dbReference type="EMBL" id="PZQS01000001">
    <property type="protein sequence ID" value="PVD38647.1"/>
    <property type="molecule type" value="Genomic_DNA"/>
</dbReference>
<sequence>MPAAYPDTTPSHGCAATRRRCRNTSSSGSGGGGCRTRSEAAARVCSKWRQGDAGDHRLEKMVGALGAGCLTGTLRSIGTAQHRALLKSSEHRTTLGLLPKMSYPNVFSAVPMQAEATSKEKRMNISTPKTS</sequence>
<dbReference type="AlphaFoldDB" id="A0A2T7PZ25"/>
<name>A0A2T7PZ25_POMCA</name>
<protein>
    <submittedName>
        <fullName evidence="1">Uncharacterized protein</fullName>
    </submittedName>
</protein>
<dbReference type="Proteomes" id="UP000245119">
    <property type="component" value="Linkage Group LG1"/>
</dbReference>